<feature type="compositionally biased region" description="Polar residues" evidence="1">
    <location>
        <begin position="60"/>
        <end position="71"/>
    </location>
</feature>
<feature type="region of interest" description="Disordered" evidence="1">
    <location>
        <begin position="163"/>
        <end position="195"/>
    </location>
</feature>
<reference evidence="2 3" key="1">
    <citation type="submission" date="2015-08" db="EMBL/GenBank/DDBJ databases">
        <title>Next Generation Sequencing and Analysis of the Genome of Puccinia sorghi L Schw, the Causal Agent of Maize Common Rust.</title>
        <authorList>
            <person name="Rochi L."/>
            <person name="Burguener G."/>
            <person name="Darino M."/>
            <person name="Turjanski A."/>
            <person name="Kreff E."/>
            <person name="Dieguez M.J."/>
            <person name="Sacco F."/>
        </authorList>
    </citation>
    <scope>NUCLEOTIDE SEQUENCE [LARGE SCALE GENOMIC DNA]</scope>
    <source>
        <strain evidence="2 3">RO10H11247</strain>
    </source>
</reference>
<sequence length="195" mass="21424">MPSSIASYLELLEGQVDQVRTSHTPGPLSIAIFFLGFILINQSIRMLLSSEEPAEDESELNMSNGASSSRGLESRMMEAQVAKAQDEEEEEEDDEDEEGLTDSQDMMRMMLLKNTFAECQRPRTSSNRPTTHTMMTSSMVLPDPLSASFPIVTSISSASDSHIHQHFPSASHPHSQATHHFQDLSDSCSASTTSA</sequence>
<comment type="caution">
    <text evidence="2">The sequence shown here is derived from an EMBL/GenBank/DDBJ whole genome shotgun (WGS) entry which is preliminary data.</text>
</comment>
<dbReference type="Proteomes" id="UP000037035">
    <property type="component" value="Unassembled WGS sequence"/>
</dbReference>
<feature type="compositionally biased region" description="Acidic residues" evidence="1">
    <location>
        <begin position="86"/>
        <end position="100"/>
    </location>
</feature>
<protein>
    <submittedName>
        <fullName evidence="2">Uncharacterized protein</fullName>
    </submittedName>
</protein>
<dbReference type="VEuPathDB" id="FungiDB:VP01_507g9"/>
<dbReference type="EMBL" id="LAVV01010253">
    <property type="protein sequence ID" value="KNZ49338.1"/>
    <property type="molecule type" value="Genomic_DNA"/>
</dbReference>
<proteinExistence type="predicted"/>
<dbReference type="OrthoDB" id="2501222at2759"/>
<keyword evidence="3" id="KW-1185">Reference proteome</keyword>
<organism evidence="2 3">
    <name type="scientific">Puccinia sorghi</name>
    <dbReference type="NCBI Taxonomy" id="27349"/>
    <lineage>
        <taxon>Eukaryota</taxon>
        <taxon>Fungi</taxon>
        <taxon>Dikarya</taxon>
        <taxon>Basidiomycota</taxon>
        <taxon>Pucciniomycotina</taxon>
        <taxon>Pucciniomycetes</taxon>
        <taxon>Pucciniales</taxon>
        <taxon>Pucciniaceae</taxon>
        <taxon>Puccinia</taxon>
    </lineage>
</organism>
<gene>
    <name evidence="2" type="ORF">VP01_507g9</name>
</gene>
<name>A0A0L6ULE3_9BASI</name>
<dbReference type="AlphaFoldDB" id="A0A0L6ULE3"/>
<evidence type="ECO:0000313" key="2">
    <source>
        <dbReference type="EMBL" id="KNZ49338.1"/>
    </source>
</evidence>
<evidence type="ECO:0000313" key="3">
    <source>
        <dbReference type="Proteomes" id="UP000037035"/>
    </source>
</evidence>
<feature type="region of interest" description="Disordered" evidence="1">
    <location>
        <begin position="53"/>
        <end position="103"/>
    </location>
</feature>
<feature type="compositionally biased region" description="Polar residues" evidence="1">
    <location>
        <begin position="172"/>
        <end position="195"/>
    </location>
</feature>
<evidence type="ECO:0000256" key="1">
    <source>
        <dbReference type="SAM" id="MobiDB-lite"/>
    </source>
</evidence>
<accession>A0A0L6ULE3</accession>